<dbReference type="PROSITE" id="PS51228">
    <property type="entry name" value="ACB_2"/>
    <property type="match status" value="1"/>
</dbReference>
<proteinExistence type="predicted"/>
<keyword evidence="5" id="KW-1185">Reference proteome</keyword>
<dbReference type="SUPFAM" id="SSF47027">
    <property type="entry name" value="Acyl-CoA binding protein"/>
    <property type="match status" value="1"/>
</dbReference>
<dbReference type="PROSITE" id="PS00880">
    <property type="entry name" value="ACB_1"/>
    <property type="match status" value="1"/>
</dbReference>
<feature type="compositionally biased region" description="Gly residues" evidence="2">
    <location>
        <begin position="478"/>
        <end position="487"/>
    </location>
</feature>
<keyword evidence="3" id="KW-0812">Transmembrane</keyword>
<feature type="compositionally biased region" description="Basic and acidic residues" evidence="2">
    <location>
        <begin position="435"/>
        <end position="451"/>
    </location>
</feature>
<evidence type="ECO:0000313" key="5">
    <source>
        <dbReference type="Proteomes" id="UP000694865"/>
    </source>
</evidence>
<dbReference type="InterPro" id="IPR035984">
    <property type="entry name" value="Acyl-CoA-binding_sf"/>
</dbReference>
<evidence type="ECO:0000313" key="6">
    <source>
        <dbReference type="RefSeq" id="XP_006819673.1"/>
    </source>
</evidence>
<feature type="compositionally biased region" description="Basic and acidic residues" evidence="2">
    <location>
        <begin position="412"/>
        <end position="425"/>
    </location>
</feature>
<feature type="compositionally biased region" description="Basic and acidic residues" evidence="2">
    <location>
        <begin position="249"/>
        <end position="265"/>
    </location>
</feature>
<evidence type="ECO:0000259" key="4">
    <source>
        <dbReference type="PROSITE" id="PS51228"/>
    </source>
</evidence>
<organism evidence="5 6">
    <name type="scientific">Saccoglossus kowalevskii</name>
    <name type="common">Acorn worm</name>
    <dbReference type="NCBI Taxonomy" id="10224"/>
    <lineage>
        <taxon>Eukaryota</taxon>
        <taxon>Metazoa</taxon>
        <taxon>Hemichordata</taxon>
        <taxon>Enteropneusta</taxon>
        <taxon>Harrimaniidae</taxon>
        <taxon>Saccoglossus</taxon>
    </lineage>
</organism>
<dbReference type="PRINTS" id="PR00689">
    <property type="entry name" value="ACOABINDINGP"/>
</dbReference>
<keyword evidence="1" id="KW-0446">Lipid-binding</keyword>
<reference evidence="6" key="1">
    <citation type="submission" date="2025-08" db="UniProtKB">
        <authorList>
            <consortium name="RefSeq"/>
        </authorList>
    </citation>
    <scope>IDENTIFICATION</scope>
    <source>
        <tissue evidence="6">Testes</tissue>
    </source>
</reference>
<dbReference type="Pfam" id="PF00887">
    <property type="entry name" value="ACBP"/>
    <property type="match status" value="1"/>
</dbReference>
<feature type="region of interest" description="Disordered" evidence="2">
    <location>
        <begin position="412"/>
        <end position="497"/>
    </location>
</feature>
<accession>A0ABM0MI32</accession>
<dbReference type="Gene3D" id="1.20.80.10">
    <property type="match status" value="1"/>
</dbReference>
<name>A0ABM0MI32_SACKO</name>
<dbReference type="Proteomes" id="UP000694865">
    <property type="component" value="Unplaced"/>
</dbReference>
<feature type="compositionally biased region" description="Polar residues" evidence="2">
    <location>
        <begin position="386"/>
        <end position="397"/>
    </location>
</feature>
<feature type="compositionally biased region" description="Polar residues" evidence="2">
    <location>
        <begin position="174"/>
        <end position="183"/>
    </location>
</feature>
<evidence type="ECO:0000256" key="1">
    <source>
        <dbReference type="ARBA" id="ARBA00023121"/>
    </source>
</evidence>
<keyword evidence="3" id="KW-1133">Transmembrane helix</keyword>
<keyword evidence="3" id="KW-0472">Membrane</keyword>
<dbReference type="InterPro" id="IPR000582">
    <property type="entry name" value="Acyl-CoA-binding_protein"/>
</dbReference>
<dbReference type="PANTHER" id="PTHR23310:SF77">
    <property type="entry name" value="LD25952P"/>
    <property type="match status" value="1"/>
</dbReference>
<dbReference type="InterPro" id="IPR014352">
    <property type="entry name" value="FERM/acyl-CoA-bd_prot_sf"/>
</dbReference>
<feature type="domain" description="ACB" evidence="4">
    <location>
        <begin position="6"/>
        <end position="95"/>
    </location>
</feature>
<protein>
    <submittedName>
        <fullName evidence="6">Acyl-CoA-binding domain-containing protein 5A-like</fullName>
    </submittedName>
</protein>
<gene>
    <name evidence="6" type="primary">LOC102801249</name>
</gene>
<feature type="region of interest" description="Disordered" evidence="2">
    <location>
        <begin position="304"/>
        <end position="340"/>
    </location>
</feature>
<feature type="region of interest" description="Disordered" evidence="2">
    <location>
        <begin position="203"/>
        <end position="283"/>
    </location>
</feature>
<feature type="compositionally biased region" description="Acidic residues" evidence="2">
    <location>
        <begin position="213"/>
        <end position="248"/>
    </location>
</feature>
<feature type="region of interest" description="Disordered" evidence="2">
    <location>
        <begin position="163"/>
        <end position="188"/>
    </location>
</feature>
<feature type="region of interest" description="Disordered" evidence="2">
    <location>
        <begin position="372"/>
        <end position="397"/>
    </location>
</feature>
<dbReference type="GeneID" id="102801249"/>
<dbReference type="InterPro" id="IPR022408">
    <property type="entry name" value="Acyl-CoA-binding_prot_CS"/>
</dbReference>
<dbReference type="PANTHER" id="PTHR23310">
    <property type="entry name" value="ACYL-COA-BINDING PROTEIN, ACBP"/>
    <property type="match status" value="1"/>
</dbReference>
<evidence type="ECO:0000256" key="2">
    <source>
        <dbReference type="SAM" id="MobiDB-lite"/>
    </source>
</evidence>
<sequence length="593" mass="65977">MATVNYESQFHAAVSVIKSLPKNGPFQPSYEMMKKFYGLYKQATEGQCTKPKPAFWDIIGRQKWDAWSNLGDMSKQEAMSCYVNELKKTLKKYNDPDKINKMLEKFPESGKMMEMMHVYQSDPRPEKIKEIVEAMPHTPEVALFVKNLGPFFEAITDNGPMELNANEKPLLPNGNATIGNSESSENETHPFDVSLSMLETTGQENGTHKFDLEGTEEESLTEEEEDEDDDVEEEDEEEVRSEEEELENGEMKEDSMNDGRDDGRDGGNSGIDENGGEEVALNEDLHIVDNKAYVMEVKPIDKSAVSVKKEKKDSESDEDGFVRVNGEYMNGGSSPKLTVAEPTFPHALTSDTDSGDEIFCDSVEKQYIEDEEIPKLIPSPDMHDVVTSTPNKSSFTVQAEVYDKPSVRFRKPEISHIMDGRDSVVRHGGGGGGGGDERGGSHGNNESHSRESQGGMRGGHRGSPHRTPLSGKPSRGTGATGGSGGRGNRQNSPPKGDVNEQIAVALERLQQDMNSVLIRLNTLETLSLRQQTETQQGGMWAGARYPTSQEQTPSSWWPLSGMSGKTVFFIIVWPFICNWVIKYLARRRQGRRL</sequence>
<dbReference type="RefSeq" id="XP_006819673.1">
    <property type="nucleotide sequence ID" value="XM_006819610.1"/>
</dbReference>
<feature type="transmembrane region" description="Helical" evidence="3">
    <location>
        <begin position="567"/>
        <end position="585"/>
    </location>
</feature>
<evidence type="ECO:0000256" key="3">
    <source>
        <dbReference type="SAM" id="Phobius"/>
    </source>
</evidence>